<dbReference type="InterPro" id="IPR018186">
    <property type="entry name" value="TF_T-box_CS"/>
</dbReference>
<protein>
    <submittedName>
        <fullName evidence="9">T-box transcription factor TBX2b-like</fullName>
    </submittedName>
</protein>
<gene>
    <name evidence="9" type="ORF">JOB18_013571</name>
</gene>
<dbReference type="GO" id="GO:0001708">
    <property type="term" value="P:cell fate specification"/>
    <property type="evidence" value="ECO:0007669"/>
    <property type="project" value="TreeGrafter"/>
</dbReference>
<comment type="caution">
    <text evidence="6">Lacks conserved residue(s) required for the propagation of feature annotation.</text>
</comment>
<dbReference type="GO" id="GO:0005634">
    <property type="term" value="C:nucleus"/>
    <property type="evidence" value="ECO:0007669"/>
    <property type="project" value="UniProtKB-SubCell"/>
</dbReference>
<comment type="subcellular location">
    <subcellularLocation>
        <location evidence="1 6">Nucleus</location>
    </subcellularLocation>
</comment>
<dbReference type="GO" id="GO:0000981">
    <property type="term" value="F:DNA-binding transcription factor activity, RNA polymerase II-specific"/>
    <property type="evidence" value="ECO:0007669"/>
    <property type="project" value="TreeGrafter"/>
</dbReference>
<keyword evidence="3 6" id="KW-0238">DNA-binding</keyword>
<comment type="caution">
    <text evidence="9">The sequence shown here is derived from an EMBL/GenBank/DDBJ whole genome shotgun (WGS) entry which is preliminary data.</text>
</comment>
<organism evidence="9 10">
    <name type="scientific">Solea senegalensis</name>
    <name type="common">Senegalese sole</name>
    <dbReference type="NCBI Taxonomy" id="28829"/>
    <lineage>
        <taxon>Eukaryota</taxon>
        <taxon>Metazoa</taxon>
        <taxon>Chordata</taxon>
        <taxon>Craniata</taxon>
        <taxon>Vertebrata</taxon>
        <taxon>Euteleostomi</taxon>
        <taxon>Actinopterygii</taxon>
        <taxon>Neopterygii</taxon>
        <taxon>Teleostei</taxon>
        <taxon>Neoteleostei</taxon>
        <taxon>Acanthomorphata</taxon>
        <taxon>Carangaria</taxon>
        <taxon>Pleuronectiformes</taxon>
        <taxon>Pleuronectoidei</taxon>
        <taxon>Soleidae</taxon>
        <taxon>Solea</taxon>
    </lineage>
</organism>
<dbReference type="GO" id="GO:0045893">
    <property type="term" value="P:positive regulation of DNA-templated transcription"/>
    <property type="evidence" value="ECO:0007669"/>
    <property type="project" value="InterPro"/>
</dbReference>
<evidence type="ECO:0000313" key="10">
    <source>
        <dbReference type="Proteomes" id="UP000693946"/>
    </source>
</evidence>
<evidence type="ECO:0000256" key="7">
    <source>
        <dbReference type="SAM" id="MobiDB-lite"/>
    </source>
</evidence>
<feature type="region of interest" description="Disordered" evidence="7">
    <location>
        <begin position="317"/>
        <end position="344"/>
    </location>
</feature>
<dbReference type="PROSITE" id="PS01264">
    <property type="entry name" value="TBOX_2"/>
    <property type="match status" value="1"/>
</dbReference>
<feature type="region of interest" description="Disordered" evidence="7">
    <location>
        <begin position="242"/>
        <end position="293"/>
    </location>
</feature>
<proteinExistence type="predicted"/>
<accession>A0AAV6SFI5</accession>
<evidence type="ECO:0000256" key="5">
    <source>
        <dbReference type="ARBA" id="ARBA00023242"/>
    </source>
</evidence>
<evidence type="ECO:0000259" key="8">
    <source>
        <dbReference type="PROSITE" id="PS50252"/>
    </source>
</evidence>
<dbReference type="InterPro" id="IPR046360">
    <property type="entry name" value="T-box_DNA-bd"/>
</dbReference>
<dbReference type="EMBL" id="JAGKHQ010000005">
    <property type="protein sequence ID" value="KAG7515683.1"/>
    <property type="molecule type" value="Genomic_DNA"/>
</dbReference>
<dbReference type="PROSITE" id="PS01283">
    <property type="entry name" value="TBOX_1"/>
    <property type="match status" value="1"/>
</dbReference>
<evidence type="ECO:0000256" key="2">
    <source>
        <dbReference type="ARBA" id="ARBA00023015"/>
    </source>
</evidence>
<keyword evidence="10" id="KW-1185">Reference proteome</keyword>
<dbReference type="FunFam" id="2.60.40.820:FF:000003">
    <property type="entry name" value="T-box transcription factor TBX3"/>
    <property type="match status" value="1"/>
</dbReference>
<dbReference type="GO" id="GO:0000785">
    <property type="term" value="C:chromatin"/>
    <property type="evidence" value="ECO:0007669"/>
    <property type="project" value="TreeGrafter"/>
</dbReference>
<evidence type="ECO:0000256" key="1">
    <source>
        <dbReference type="ARBA" id="ARBA00004123"/>
    </source>
</evidence>
<dbReference type="Pfam" id="PF20627">
    <property type="entry name" value="TBX2-3_RD"/>
    <property type="match status" value="1"/>
</dbReference>
<dbReference type="PROSITE" id="PS50252">
    <property type="entry name" value="TBOX_3"/>
    <property type="match status" value="1"/>
</dbReference>
<name>A0AAV6SFI5_SOLSE</name>
<reference evidence="9 10" key="1">
    <citation type="journal article" date="2021" name="Sci. Rep.">
        <title>Chromosome anchoring in Senegalese sole (Solea senegalensis) reveals sex-associated markers and genome rearrangements in flatfish.</title>
        <authorList>
            <person name="Guerrero-Cozar I."/>
            <person name="Gomez-Garrido J."/>
            <person name="Berbel C."/>
            <person name="Martinez-Blanch J.F."/>
            <person name="Alioto T."/>
            <person name="Claros M.G."/>
            <person name="Gagnaire P.A."/>
            <person name="Manchado M."/>
        </authorList>
    </citation>
    <scope>NUCLEOTIDE SEQUENCE [LARGE SCALE GENOMIC DNA]</scope>
    <source>
        <strain evidence="9">Sse05_10M</strain>
    </source>
</reference>
<feature type="domain" description="T-box" evidence="8">
    <location>
        <begin position="71"/>
        <end position="249"/>
    </location>
</feature>
<evidence type="ECO:0000256" key="6">
    <source>
        <dbReference type="PROSITE-ProRule" id="PRU00201"/>
    </source>
</evidence>
<keyword evidence="5 6" id="KW-0539">Nucleus</keyword>
<feature type="region of interest" description="Disordered" evidence="7">
    <location>
        <begin position="34"/>
        <end position="65"/>
    </location>
</feature>
<evidence type="ECO:0000256" key="4">
    <source>
        <dbReference type="ARBA" id="ARBA00023163"/>
    </source>
</evidence>
<keyword evidence="2" id="KW-0805">Transcription regulation</keyword>
<dbReference type="Proteomes" id="UP000693946">
    <property type="component" value="Linkage Group LG13"/>
</dbReference>
<dbReference type="PANTHER" id="PTHR11267:SF181">
    <property type="entry name" value="OPTOMOTOR-BLIND PROTEIN"/>
    <property type="match status" value="1"/>
</dbReference>
<evidence type="ECO:0000256" key="3">
    <source>
        <dbReference type="ARBA" id="ARBA00023125"/>
    </source>
</evidence>
<evidence type="ECO:0000313" key="9">
    <source>
        <dbReference type="EMBL" id="KAG7515683.1"/>
    </source>
</evidence>
<sequence>MSYHPHLGAAQPSFLAALSLPDVALSERYSSSASDARRRADLRRQPQVAPPRSLTSLQLEPGPDDDPVVTLESKNLWDEFHNMGTEMVITRSGRRMFPPFKVTVDGLQESDKYIMLMDIVAVDECRYKFHNSRWKVAGKADPEMPKRMYIHPDSPSKGEQWMSKPVTFHKLKLTNNISDKHGFTVLNSMHKYQPRFHIVRANDIIKLPYSTFRTYVFPEMEFIAVTAYQNEKITQLKIDNNPFAKGFRDTGNGKREKRSKQRNPSVLHEGQSAAEQESGDSDDSGEQRSTSDSICSPLELVSSPLMSTPSCFDENNTGCDSDCDRQSEDPAEANGSWDKYAPAPSLRSEELLRNRSALSKSHDCQEATNERTVFRTSDDMYSTKRDSSIEHMGEILSSLRCGRHQTLDFSGANRQHLLKFGAPLLFHPGQLTVKPEAFPTTTTGHRFSSLSGVDELVSGELTLQSITSASPFMAHLSQHTLASQGIPLSPYGGYPYCYVAAPAALPASSATLSLSRNHCAHGSRPWLRFSPYHLPSSATSHPCPLTEFSSGSSHAQFKPDSRKPGPVCVDHSYEKAKQRTAPLQTTSKASVYEVLRGADKPRANNLTGIHLGSWDHIMSWPISDGLVKVIRAG</sequence>
<dbReference type="Pfam" id="PF00907">
    <property type="entry name" value="T-box"/>
    <property type="match status" value="1"/>
</dbReference>
<dbReference type="GO" id="GO:0000978">
    <property type="term" value="F:RNA polymerase II cis-regulatory region sequence-specific DNA binding"/>
    <property type="evidence" value="ECO:0007669"/>
    <property type="project" value="InterPro"/>
</dbReference>
<dbReference type="AlphaFoldDB" id="A0AAV6SFI5"/>
<dbReference type="CDD" id="cd20188">
    <property type="entry name" value="T-box_TBX2_3-like"/>
    <property type="match status" value="1"/>
</dbReference>
<dbReference type="InterPro" id="IPR048387">
    <property type="entry name" value="TBX2_3_RD"/>
</dbReference>
<keyword evidence="4" id="KW-0804">Transcription</keyword>
<dbReference type="InterPro" id="IPR001699">
    <property type="entry name" value="TF_T-box"/>
</dbReference>
<dbReference type="SMART" id="SM00425">
    <property type="entry name" value="TBOX"/>
    <property type="match status" value="1"/>
</dbReference>
<feature type="compositionally biased region" description="Basic and acidic residues" evidence="7">
    <location>
        <begin position="35"/>
        <end position="44"/>
    </location>
</feature>
<dbReference type="PANTHER" id="PTHR11267">
    <property type="entry name" value="T-BOX PROTEIN-RELATED"/>
    <property type="match status" value="1"/>
</dbReference>